<keyword evidence="3" id="KW-0443">Lipid metabolism</keyword>
<evidence type="ECO:0000256" key="1">
    <source>
        <dbReference type="ARBA" id="ARBA00002549"/>
    </source>
</evidence>
<dbReference type="Pfam" id="PF00462">
    <property type="entry name" value="Glutaredoxin"/>
    <property type="match status" value="1"/>
</dbReference>
<feature type="non-terminal residue" evidence="6">
    <location>
        <position position="1"/>
    </location>
</feature>
<dbReference type="CDD" id="cd03197">
    <property type="entry name" value="GST_C_mPGES2"/>
    <property type="match status" value="1"/>
</dbReference>
<evidence type="ECO:0000259" key="5">
    <source>
        <dbReference type="Pfam" id="PF00462"/>
    </source>
</evidence>
<keyword evidence="4" id="KW-1133">Transmembrane helix</keyword>
<dbReference type="GO" id="GO:0050220">
    <property type="term" value="F:prostaglandin-E synthase activity"/>
    <property type="evidence" value="ECO:0007669"/>
    <property type="project" value="InterPro"/>
</dbReference>
<dbReference type="SFLD" id="SFLDS00019">
    <property type="entry name" value="Glutathione_Transferase_(cytos"/>
    <property type="match status" value="1"/>
</dbReference>
<dbReference type="PANTHER" id="PTHR12782">
    <property type="entry name" value="MICROSOMAL PROSTAGLANDIN E SYNTHASE-2"/>
    <property type="match status" value="1"/>
</dbReference>
<dbReference type="PANTHER" id="PTHR12782:SF5">
    <property type="entry name" value="PROSTAGLANDIN E SYNTHASE 2"/>
    <property type="match status" value="1"/>
</dbReference>
<keyword evidence="7" id="KW-1185">Reference proteome</keyword>
<comment type="function">
    <text evidence="1">Has a glutathione-disulfide oxidoreductase activity in the presence of NADPH and glutathione reductase. Reduces low molecular weight disulfides and proteins.</text>
</comment>
<feature type="domain" description="Glutaredoxin" evidence="5">
    <location>
        <begin position="126"/>
        <end position="177"/>
    </location>
</feature>
<accession>A0AAV2QHG9</accession>
<dbReference type="SUPFAM" id="SSF47616">
    <property type="entry name" value="GST C-terminal domain-like"/>
    <property type="match status" value="1"/>
</dbReference>
<proteinExistence type="inferred from homology"/>
<dbReference type="InterPro" id="IPR034334">
    <property type="entry name" value="PGES2"/>
</dbReference>
<dbReference type="Gene3D" id="6.20.200.30">
    <property type="match status" value="1"/>
</dbReference>
<protein>
    <recommendedName>
        <fullName evidence="5">Glutaredoxin domain-containing protein</fullName>
    </recommendedName>
</protein>
<organism evidence="6 7">
    <name type="scientific">Meganyctiphanes norvegica</name>
    <name type="common">Northern krill</name>
    <name type="synonym">Thysanopoda norvegica</name>
    <dbReference type="NCBI Taxonomy" id="48144"/>
    <lineage>
        <taxon>Eukaryota</taxon>
        <taxon>Metazoa</taxon>
        <taxon>Ecdysozoa</taxon>
        <taxon>Arthropoda</taxon>
        <taxon>Crustacea</taxon>
        <taxon>Multicrustacea</taxon>
        <taxon>Malacostraca</taxon>
        <taxon>Eumalacostraca</taxon>
        <taxon>Eucarida</taxon>
        <taxon>Euphausiacea</taxon>
        <taxon>Euphausiidae</taxon>
        <taxon>Meganyctiphanes</taxon>
    </lineage>
</organism>
<dbReference type="InterPro" id="IPR036249">
    <property type="entry name" value="Thioredoxin-like_sf"/>
</dbReference>
<dbReference type="InterPro" id="IPR011767">
    <property type="entry name" value="GLR_AS"/>
</dbReference>
<dbReference type="GO" id="GO:0006629">
    <property type="term" value="P:lipid metabolic process"/>
    <property type="evidence" value="ECO:0007669"/>
    <property type="project" value="UniProtKB-KW"/>
</dbReference>
<dbReference type="SFLD" id="SFLDG01182">
    <property type="entry name" value="Prostaglandin_E_synthase_like"/>
    <property type="match status" value="1"/>
</dbReference>
<evidence type="ECO:0000256" key="2">
    <source>
        <dbReference type="ARBA" id="ARBA00007409"/>
    </source>
</evidence>
<evidence type="ECO:0000256" key="4">
    <source>
        <dbReference type="SAM" id="Phobius"/>
    </source>
</evidence>
<evidence type="ECO:0000256" key="3">
    <source>
        <dbReference type="ARBA" id="ARBA00023098"/>
    </source>
</evidence>
<reference evidence="6 7" key="1">
    <citation type="submission" date="2024-05" db="EMBL/GenBank/DDBJ databases">
        <authorList>
            <person name="Wallberg A."/>
        </authorList>
    </citation>
    <scope>NUCLEOTIDE SEQUENCE [LARGE SCALE GENOMIC DNA]</scope>
</reference>
<dbReference type="Gene3D" id="3.40.30.10">
    <property type="entry name" value="Glutaredoxin"/>
    <property type="match status" value="1"/>
</dbReference>
<name>A0AAV2QHG9_MEGNR</name>
<dbReference type="InterPro" id="IPR040079">
    <property type="entry name" value="Glutathione_S-Trfase"/>
</dbReference>
<comment type="similarity">
    <text evidence="2">Belongs to the GST superfamily.</text>
</comment>
<evidence type="ECO:0000313" key="6">
    <source>
        <dbReference type="EMBL" id="CAL4083744.1"/>
    </source>
</evidence>
<gene>
    <name evidence="6" type="ORF">MNOR_LOCUS12218</name>
</gene>
<dbReference type="PROSITE" id="PS00195">
    <property type="entry name" value="GLUTAREDOXIN_1"/>
    <property type="match status" value="1"/>
</dbReference>
<dbReference type="InterPro" id="IPR002109">
    <property type="entry name" value="Glutaredoxin"/>
</dbReference>
<evidence type="ECO:0000313" key="7">
    <source>
        <dbReference type="Proteomes" id="UP001497623"/>
    </source>
</evidence>
<keyword evidence="4" id="KW-0472">Membrane</keyword>
<dbReference type="EMBL" id="CAXKWB010006644">
    <property type="protein sequence ID" value="CAL4083744.1"/>
    <property type="molecule type" value="Genomic_DNA"/>
</dbReference>
<dbReference type="SFLD" id="SFLDG01203">
    <property type="entry name" value="Prostaglandin_E_synthase_like1"/>
    <property type="match status" value="1"/>
</dbReference>
<dbReference type="InterPro" id="IPR036282">
    <property type="entry name" value="Glutathione-S-Trfase_C_sf"/>
</dbReference>
<dbReference type="Proteomes" id="UP001497623">
    <property type="component" value="Unassembled WGS sequence"/>
</dbReference>
<dbReference type="InterPro" id="IPR034335">
    <property type="entry name" value="PGES2_C"/>
</dbReference>
<keyword evidence="4" id="KW-0812">Transmembrane</keyword>
<dbReference type="SUPFAM" id="SSF52833">
    <property type="entry name" value="Thioredoxin-like"/>
    <property type="match status" value="1"/>
</dbReference>
<feature type="transmembrane region" description="Helical" evidence="4">
    <location>
        <begin position="61"/>
        <end position="81"/>
    </location>
</feature>
<dbReference type="GO" id="GO:0005739">
    <property type="term" value="C:mitochondrion"/>
    <property type="evidence" value="ECO:0007669"/>
    <property type="project" value="TreeGrafter"/>
</dbReference>
<comment type="caution">
    <text evidence="6">The sequence shown here is derived from an EMBL/GenBank/DDBJ whole genome shotgun (WGS) entry which is preliminary data.</text>
</comment>
<sequence length="414" mass="47735">CRTMAVLMRTIVSNLCRVDSSTVVRSGCLTIRQHGGEHLYTNLRLFGTKQKKPMSPHLKRAARFAGIGFAMGGLATSAYLYDLYQRIKTPVKNPAGVSDYELKDKPPEFPPSRTIQVPTDSTGLKITLYQYQTCPFCCKVRAFLDYSGFNYDVVEVNSVTRTQTKWTTYRKVPFVVIEMNNQEFLQLKDSTMIISALQSILHNRSESLKNLLKSYPIMSYTNEEGKAISEIMNRYFLMYGQHPPGRAKTDILDERKWRKWVDDVYVHMLSPNVYRTMDESLQAFNWFDKAGNWEKHFATWERYLVLYVGALAMYLIGKRLKKRHQLKDDVRLSFYEETNIWLKAIKKKGTKFMGGDEPNLSDLAVYGVLMAIEGCDAFDDLKKNTKIKYWYENMKEVTSQHGGAPLANQRGQIA</sequence>
<dbReference type="PROSITE" id="PS51354">
    <property type="entry name" value="GLUTAREDOXIN_2"/>
    <property type="match status" value="1"/>
</dbReference>
<dbReference type="AlphaFoldDB" id="A0AAV2QHG9"/>
<dbReference type="Gene3D" id="1.20.1050.10">
    <property type="match status" value="1"/>
</dbReference>